<gene>
    <name evidence="1" type="ORF">SAMN02982997_00718</name>
</gene>
<accession>A0A1G5CSA7</accession>
<keyword evidence="2" id="KW-1185">Reference proteome</keyword>
<organism evidence="1 2">
    <name type="scientific">Legionella micdadei</name>
    <name type="common">Tatlockia micdadei</name>
    <dbReference type="NCBI Taxonomy" id="451"/>
    <lineage>
        <taxon>Bacteria</taxon>
        <taxon>Pseudomonadati</taxon>
        <taxon>Pseudomonadota</taxon>
        <taxon>Gammaproteobacteria</taxon>
        <taxon>Legionellales</taxon>
        <taxon>Legionellaceae</taxon>
        <taxon>Legionella</taxon>
    </lineage>
</organism>
<proteinExistence type="predicted"/>
<dbReference type="Proteomes" id="UP000182998">
    <property type="component" value="Unassembled WGS sequence"/>
</dbReference>
<dbReference type="RefSeq" id="WP_058393238.1">
    <property type="nucleotide sequence ID" value="NZ_FMVN01000003.1"/>
</dbReference>
<name>A0A1G5CSA7_LEGMI</name>
<protein>
    <recommendedName>
        <fullName evidence="3">OTU domain-containing protein</fullName>
    </recommendedName>
</protein>
<reference evidence="1 2" key="1">
    <citation type="submission" date="2016-10" db="EMBL/GenBank/DDBJ databases">
        <authorList>
            <person name="Varghese N."/>
            <person name="Submissions S."/>
        </authorList>
    </citation>
    <scope>NUCLEOTIDE SEQUENCE [LARGE SCALE GENOMIC DNA]</scope>
    <source>
        <strain evidence="1 2">ATCC 33218</strain>
    </source>
</reference>
<evidence type="ECO:0008006" key="3">
    <source>
        <dbReference type="Google" id="ProtNLM"/>
    </source>
</evidence>
<evidence type="ECO:0000313" key="2">
    <source>
        <dbReference type="Proteomes" id="UP000182998"/>
    </source>
</evidence>
<evidence type="ECO:0000313" key="1">
    <source>
        <dbReference type="EMBL" id="SCY05148.1"/>
    </source>
</evidence>
<sequence length="94" mass="10269">MRSKSGFFNRVPAGAPLYQPKKPAFIDVGGIGDCGFRAAATAMVDNILERPARENQELANYLLKLHSIYFPSAKYTYTSTDPCRTPKKISGSPG</sequence>
<comment type="caution">
    <text evidence="1">The sequence shown here is derived from an EMBL/GenBank/DDBJ whole genome shotgun (WGS) entry which is preliminary data.</text>
</comment>
<dbReference type="EMBL" id="FMVN01000003">
    <property type="protein sequence ID" value="SCY05148.1"/>
    <property type="molecule type" value="Genomic_DNA"/>
</dbReference>